<evidence type="ECO:0000256" key="4">
    <source>
        <dbReference type="ARBA" id="ARBA00022552"/>
    </source>
</evidence>
<evidence type="ECO:0000256" key="6">
    <source>
        <dbReference type="ARBA" id="ARBA00022679"/>
    </source>
</evidence>
<dbReference type="EC" id="2.1.1.193" evidence="10"/>
<dbReference type="CDD" id="cd18084">
    <property type="entry name" value="RsmE-like"/>
    <property type="match status" value="1"/>
</dbReference>
<feature type="domain" description="Ribosomal RNA small subunit methyltransferase E PUA-like" evidence="12">
    <location>
        <begin position="16"/>
        <end position="63"/>
    </location>
</feature>
<dbReference type="SUPFAM" id="SSF75217">
    <property type="entry name" value="alpha/beta knot"/>
    <property type="match status" value="1"/>
</dbReference>
<keyword evidence="3 10" id="KW-0963">Cytoplasm</keyword>
<feature type="domain" description="Ribosomal RNA small subunit methyltransferase E methyltransferase" evidence="11">
    <location>
        <begin position="76"/>
        <end position="224"/>
    </location>
</feature>
<evidence type="ECO:0000256" key="7">
    <source>
        <dbReference type="ARBA" id="ARBA00022691"/>
    </source>
</evidence>
<comment type="caution">
    <text evidence="13">The sequence shown here is derived from an EMBL/GenBank/DDBJ whole genome shotgun (WGS) entry which is preliminary data.</text>
</comment>
<keyword evidence="7 10" id="KW-0949">S-adenosyl-L-methionine</keyword>
<keyword evidence="4 10" id="KW-0698">rRNA processing</keyword>
<comment type="similarity">
    <text evidence="2 10">Belongs to the RNA methyltransferase RsmE family.</text>
</comment>
<evidence type="ECO:0000256" key="8">
    <source>
        <dbReference type="ARBA" id="ARBA00025699"/>
    </source>
</evidence>
<accession>A0A3D8I377</accession>
<evidence type="ECO:0000256" key="3">
    <source>
        <dbReference type="ARBA" id="ARBA00022490"/>
    </source>
</evidence>
<dbReference type="GO" id="GO:0005737">
    <property type="term" value="C:cytoplasm"/>
    <property type="evidence" value="ECO:0007669"/>
    <property type="project" value="UniProtKB-SubCell"/>
</dbReference>
<dbReference type="Pfam" id="PF20260">
    <property type="entry name" value="PUA_4"/>
    <property type="match status" value="1"/>
</dbReference>
<reference evidence="13 14" key="1">
    <citation type="submission" date="2018-04" db="EMBL/GenBank/DDBJ databases">
        <title>Novel Campyloabacter and Helicobacter Species and Strains.</title>
        <authorList>
            <person name="Mannion A.J."/>
            <person name="Shen Z."/>
            <person name="Fox J.G."/>
        </authorList>
    </citation>
    <scope>NUCLEOTIDE SEQUENCE [LARGE SCALE GENOMIC DNA]</scope>
    <source>
        <strain evidence="13 14">MIT 98-6070</strain>
    </source>
</reference>
<dbReference type="PIRSF" id="PIRSF015601">
    <property type="entry name" value="MTase_slr0722"/>
    <property type="match status" value="1"/>
</dbReference>
<evidence type="ECO:0000256" key="1">
    <source>
        <dbReference type="ARBA" id="ARBA00004496"/>
    </source>
</evidence>
<dbReference type="Proteomes" id="UP000256599">
    <property type="component" value="Unassembled WGS sequence"/>
</dbReference>
<keyword evidence="14" id="KW-1185">Reference proteome</keyword>
<gene>
    <name evidence="13" type="ORF">CQA63_05890</name>
</gene>
<keyword evidence="6 10" id="KW-0808">Transferase</keyword>
<comment type="subcellular location">
    <subcellularLocation>
        <location evidence="1 10">Cytoplasm</location>
    </subcellularLocation>
</comment>
<dbReference type="PANTHER" id="PTHR30027">
    <property type="entry name" value="RIBOSOMAL RNA SMALL SUBUNIT METHYLTRANSFERASE E"/>
    <property type="match status" value="1"/>
</dbReference>
<dbReference type="Gene3D" id="3.40.1280.10">
    <property type="match status" value="1"/>
</dbReference>
<organism evidence="13 14">
    <name type="scientific">Helicobacter marmotae</name>
    <dbReference type="NCBI Taxonomy" id="152490"/>
    <lineage>
        <taxon>Bacteria</taxon>
        <taxon>Pseudomonadati</taxon>
        <taxon>Campylobacterota</taxon>
        <taxon>Epsilonproteobacteria</taxon>
        <taxon>Campylobacterales</taxon>
        <taxon>Helicobacteraceae</taxon>
        <taxon>Helicobacter</taxon>
    </lineage>
</organism>
<dbReference type="EMBL" id="NXLR01000010">
    <property type="protein sequence ID" value="RDU59610.1"/>
    <property type="molecule type" value="Genomic_DNA"/>
</dbReference>
<dbReference type="GO" id="GO:0070042">
    <property type="term" value="F:rRNA (uridine-N3-)-methyltransferase activity"/>
    <property type="evidence" value="ECO:0007669"/>
    <property type="project" value="TreeGrafter"/>
</dbReference>
<name>A0A3D8I377_9HELI</name>
<dbReference type="SUPFAM" id="SSF88697">
    <property type="entry name" value="PUA domain-like"/>
    <property type="match status" value="1"/>
</dbReference>
<comment type="function">
    <text evidence="8 10">Specifically methylates the N3 position of the uracil ring of uridine 1498 (m3U1498) in 16S rRNA. Acts on the fully assembled 30S ribosomal subunit.</text>
</comment>
<evidence type="ECO:0000313" key="13">
    <source>
        <dbReference type="EMBL" id="RDU59610.1"/>
    </source>
</evidence>
<keyword evidence="5 10" id="KW-0489">Methyltransferase</keyword>
<dbReference type="InterPro" id="IPR046887">
    <property type="entry name" value="RsmE_PUA-like"/>
</dbReference>
<evidence type="ECO:0000259" key="11">
    <source>
        <dbReference type="Pfam" id="PF04452"/>
    </source>
</evidence>
<dbReference type="NCBIfam" id="TIGR00046">
    <property type="entry name" value="RsmE family RNA methyltransferase"/>
    <property type="match status" value="1"/>
</dbReference>
<dbReference type="InterPro" id="IPR046886">
    <property type="entry name" value="RsmE_MTase_dom"/>
</dbReference>
<dbReference type="PANTHER" id="PTHR30027:SF3">
    <property type="entry name" value="16S RRNA (URACIL(1498)-N(3))-METHYLTRANSFERASE"/>
    <property type="match status" value="1"/>
</dbReference>
<dbReference type="NCBIfam" id="NF008695">
    <property type="entry name" value="PRK11713.3-3"/>
    <property type="match status" value="1"/>
</dbReference>
<evidence type="ECO:0000256" key="2">
    <source>
        <dbReference type="ARBA" id="ARBA00005528"/>
    </source>
</evidence>
<evidence type="ECO:0000313" key="14">
    <source>
        <dbReference type="Proteomes" id="UP000256599"/>
    </source>
</evidence>
<dbReference type="RefSeq" id="WP_104700681.1">
    <property type="nucleotide sequence ID" value="NZ_FZPP01000046.1"/>
</dbReference>
<evidence type="ECO:0000256" key="5">
    <source>
        <dbReference type="ARBA" id="ARBA00022603"/>
    </source>
</evidence>
<sequence length="235" mass="27005">MQFLYHQHAGDRLLYIEKEDFTYICKARRLKEGDRLALRNLNDMYLYSYEITQMQKKGAALTLLHKVQTPCQVYNNLHLLWAVVEPKVVEKALPMLNELGIAAISFFYAQFSQGHFKLSLERMYKILIQSCQQCGRSSLMRLEVYKDFDAICSQYMPFYAFDFGGEDIREILSPVCVQTDVRIMVGPEGGFSASERAKFKQSISLGDDLILRSESACVLLASIFRVWHGSQKGLV</sequence>
<evidence type="ECO:0000256" key="10">
    <source>
        <dbReference type="PIRNR" id="PIRNR015601"/>
    </source>
</evidence>
<dbReference type="InterPro" id="IPR006700">
    <property type="entry name" value="RsmE"/>
</dbReference>
<dbReference type="InterPro" id="IPR029028">
    <property type="entry name" value="Alpha/beta_knot_MTases"/>
</dbReference>
<protein>
    <recommendedName>
        <fullName evidence="10">Ribosomal RNA small subunit methyltransferase E</fullName>
        <ecNumber evidence="10">2.1.1.193</ecNumber>
    </recommendedName>
</protein>
<comment type="catalytic activity">
    <reaction evidence="9 10">
        <text>uridine(1498) in 16S rRNA + S-adenosyl-L-methionine = N(3)-methyluridine(1498) in 16S rRNA + S-adenosyl-L-homocysteine + H(+)</text>
        <dbReference type="Rhea" id="RHEA:42920"/>
        <dbReference type="Rhea" id="RHEA-COMP:10283"/>
        <dbReference type="Rhea" id="RHEA-COMP:10284"/>
        <dbReference type="ChEBI" id="CHEBI:15378"/>
        <dbReference type="ChEBI" id="CHEBI:57856"/>
        <dbReference type="ChEBI" id="CHEBI:59789"/>
        <dbReference type="ChEBI" id="CHEBI:65315"/>
        <dbReference type="ChEBI" id="CHEBI:74502"/>
        <dbReference type="EC" id="2.1.1.193"/>
    </reaction>
</comment>
<dbReference type="InterPro" id="IPR015947">
    <property type="entry name" value="PUA-like_sf"/>
</dbReference>
<dbReference type="Pfam" id="PF04452">
    <property type="entry name" value="Methyltrans_RNA"/>
    <property type="match status" value="1"/>
</dbReference>
<dbReference type="GO" id="GO:0070475">
    <property type="term" value="P:rRNA base methylation"/>
    <property type="evidence" value="ECO:0007669"/>
    <property type="project" value="TreeGrafter"/>
</dbReference>
<dbReference type="OrthoDB" id="9815641at2"/>
<evidence type="ECO:0000256" key="9">
    <source>
        <dbReference type="ARBA" id="ARBA00047944"/>
    </source>
</evidence>
<dbReference type="InterPro" id="IPR029026">
    <property type="entry name" value="tRNA_m1G_MTases_N"/>
</dbReference>
<dbReference type="AlphaFoldDB" id="A0A3D8I377"/>
<evidence type="ECO:0000259" key="12">
    <source>
        <dbReference type="Pfam" id="PF20260"/>
    </source>
</evidence>
<proteinExistence type="inferred from homology"/>